<keyword evidence="3" id="KW-1015">Disulfide bond</keyword>
<evidence type="ECO:0000256" key="3">
    <source>
        <dbReference type="ARBA" id="ARBA00023157"/>
    </source>
</evidence>
<keyword evidence="2" id="KW-0201">Cytochrome c-type biogenesis</keyword>
<dbReference type="AlphaFoldDB" id="A0A521DEN1"/>
<evidence type="ECO:0000313" key="7">
    <source>
        <dbReference type="EMBL" id="SMO70086.1"/>
    </source>
</evidence>
<accession>A0A521DEN1</accession>
<dbReference type="OrthoDB" id="710833at2"/>
<dbReference type="InterPro" id="IPR013766">
    <property type="entry name" value="Thioredoxin_domain"/>
</dbReference>
<evidence type="ECO:0000256" key="4">
    <source>
        <dbReference type="ARBA" id="ARBA00023284"/>
    </source>
</evidence>
<dbReference type="SUPFAM" id="SSF52833">
    <property type="entry name" value="Thioredoxin-like"/>
    <property type="match status" value="1"/>
</dbReference>
<keyword evidence="8" id="KW-1185">Reference proteome</keyword>
<dbReference type="PANTHER" id="PTHR42852:SF6">
    <property type="entry name" value="THIOL:DISULFIDE INTERCHANGE PROTEIN DSBE"/>
    <property type="match status" value="1"/>
</dbReference>
<dbReference type="GO" id="GO:0016209">
    <property type="term" value="F:antioxidant activity"/>
    <property type="evidence" value="ECO:0007669"/>
    <property type="project" value="InterPro"/>
</dbReference>
<dbReference type="Gene3D" id="3.40.30.10">
    <property type="entry name" value="Glutaredoxin"/>
    <property type="match status" value="1"/>
</dbReference>
<keyword evidence="5" id="KW-0732">Signal</keyword>
<dbReference type="InterPro" id="IPR000866">
    <property type="entry name" value="AhpC/TSA"/>
</dbReference>
<dbReference type="PROSITE" id="PS51352">
    <property type="entry name" value="THIOREDOXIN_2"/>
    <property type="match status" value="1"/>
</dbReference>
<feature type="domain" description="Thioredoxin" evidence="6">
    <location>
        <begin position="220"/>
        <end position="358"/>
    </location>
</feature>
<dbReference type="GO" id="GO:0017004">
    <property type="term" value="P:cytochrome complex assembly"/>
    <property type="evidence" value="ECO:0007669"/>
    <property type="project" value="UniProtKB-KW"/>
</dbReference>
<organism evidence="7 8">
    <name type="scientific">Solitalea koreensis</name>
    <dbReference type="NCBI Taxonomy" id="543615"/>
    <lineage>
        <taxon>Bacteria</taxon>
        <taxon>Pseudomonadati</taxon>
        <taxon>Bacteroidota</taxon>
        <taxon>Sphingobacteriia</taxon>
        <taxon>Sphingobacteriales</taxon>
        <taxon>Sphingobacteriaceae</taxon>
        <taxon>Solitalea</taxon>
    </lineage>
</organism>
<feature type="signal peptide" evidence="5">
    <location>
        <begin position="1"/>
        <end position="18"/>
    </location>
</feature>
<dbReference type="RefSeq" id="WP_142604187.1">
    <property type="nucleotide sequence ID" value="NZ_FXSZ01000006.1"/>
</dbReference>
<sequence length="358" mass="41948">MKILLTGILMMNICAALAQNHKKNIIIGEVIGGNKDNDSIYFKIASIDPKYFEKKQIVSEITDSKFHIDNEVNYPQMYRIIFLSDKGKRVWREGKYFIDPSTTSIKIDYLSPECNQVDGRTAAEFSTELIPFFFKNTSYNCKSSNFQDLSRSRNSKFDSTLYNYVLKKPDSYVALWSLIERFSLFGQSDIRQKTLSLFSKKMKNTHVWNLLNNDFENSLIKEYEKFPDIDLKTNALSQVKLNTYKAKFTLIDFWFSRCKPCLKDIQDLKILYEKYKSKGFEIVGISTDKNEDIDLWQNRIIEYKIPWMQYLDENGIEASKLSISYFPTVFLLDNKGRVIKKDITLVDLDLFLKEHLSN</sequence>
<comment type="subcellular location">
    <subcellularLocation>
        <location evidence="1">Cell envelope</location>
    </subcellularLocation>
</comment>
<protein>
    <submittedName>
        <fullName evidence="7">Peroxiredoxin</fullName>
    </submittedName>
</protein>
<dbReference type="Pfam" id="PF00578">
    <property type="entry name" value="AhpC-TSA"/>
    <property type="match status" value="1"/>
</dbReference>
<dbReference type="InterPro" id="IPR050553">
    <property type="entry name" value="Thioredoxin_ResA/DsbE_sf"/>
</dbReference>
<evidence type="ECO:0000259" key="6">
    <source>
        <dbReference type="PROSITE" id="PS51352"/>
    </source>
</evidence>
<proteinExistence type="predicted"/>
<evidence type="ECO:0000256" key="5">
    <source>
        <dbReference type="SAM" id="SignalP"/>
    </source>
</evidence>
<feature type="chain" id="PRO_5022062823" evidence="5">
    <location>
        <begin position="19"/>
        <end position="358"/>
    </location>
</feature>
<gene>
    <name evidence="7" type="ORF">SAMN06265350_106236</name>
</gene>
<evidence type="ECO:0000256" key="1">
    <source>
        <dbReference type="ARBA" id="ARBA00004196"/>
    </source>
</evidence>
<dbReference type="Proteomes" id="UP000315971">
    <property type="component" value="Unassembled WGS sequence"/>
</dbReference>
<dbReference type="EMBL" id="FXSZ01000006">
    <property type="protein sequence ID" value="SMO70086.1"/>
    <property type="molecule type" value="Genomic_DNA"/>
</dbReference>
<dbReference type="PANTHER" id="PTHR42852">
    <property type="entry name" value="THIOL:DISULFIDE INTERCHANGE PROTEIN DSBE"/>
    <property type="match status" value="1"/>
</dbReference>
<dbReference type="GO" id="GO:0030313">
    <property type="term" value="C:cell envelope"/>
    <property type="evidence" value="ECO:0007669"/>
    <property type="project" value="UniProtKB-SubCell"/>
</dbReference>
<dbReference type="InterPro" id="IPR036249">
    <property type="entry name" value="Thioredoxin-like_sf"/>
</dbReference>
<evidence type="ECO:0000256" key="2">
    <source>
        <dbReference type="ARBA" id="ARBA00022748"/>
    </source>
</evidence>
<keyword evidence="4" id="KW-0676">Redox-active center</keyword>
<reference evidence="7 8" key="1">
    <citation type="submission" date="2017-05" db="EMBL/GenBank/DDBJ databases">
        <authorList>
            <person name="Varghese N."/>
            <person name="Submissions S."/>
        </authorList>
    </citation>
    <scope>NUCLEOTIDE SEQUENCE [LARGE SCALE GENOMIC DNA]</scope>
    <source>
        <strain evidence="7 8">DSM 21342</strain>
    </source>
</reference>
<dbReference type="GO" id="GO:0016491">
    <property type="term" value="F:oxidoreductase activity"/>
    <property type="evidence" value="ECO:0007669"/>
    <property type="project" value="InterPro"/>
</dbReference>
<dbReference type="CDD" id="cd02966">
    <property type="entry name" value="TlpA_like_family"/>
    <property type="match status" value="1"/>
</dbReference>
<evidence type="ECO:0000313" key="8">
    <source>
        <dbReference type="Proteomes" id="UP000315971"/>
    </source>
</evidence>
<name>A0A521DEN1_9SPHI</name>